<accession>A0AAN5CT92</accession>
<reference evidence="2" key="1">
    <citation type="submission" date="2022-10" db="EMBL/GenBank/DDBJ databases">
        <title>Genome assembly of Pristionchus species.</title>
        <authorList>
            <person name="Yoshida K."/>
            <person name="Sommer R.J."/>
        </authorList>
    </citation>
    <scope>NUCLEOTIDE SEQUENCE [LARGE SCALE GENOMIC DNA]</scope>
    <source>
        <strain evidence="2">RS5460</strain>
    </source>
</reference>
<feature type="non-terminal residue" evidence="1">
    <location>
        <position position="108"/>
    </location>
</feature>
<evidence type="ECO:0000313" key="2">
    <source>
        <dbReference type="Proteomes" id="UP001328107"/>
    </source>
</evidence>
<organism evidence="1 2">
    <name type="scientific">Pristionchus mayeri</name>
    <dbReference type="NCBI Taxonomy" id="1317129"/>
    <lineage>
        <taxon>Eukaryota</taxon>
        <taxon>Metazoa</taxon>
        <taxon>Ecdysozoa</taxon>
        <taxon>Nematoda</taxon>
        <taxon>Chromadorea</taxon>
        <taxon>Rhabditida</taxon>
        <taxon>Rhabditina</taxon>
        <taxon>Diplogasteromorpha</taxon>
        <taxon>Diplogasteroidea</taxon>
        <taxon>Neodiplogasteridae</taxon>
        <taxon>Pristionchus</taxon>
    </lineage>
</organism>
<keyword evidence="2" id="KW-1185">Reference proteome</keyword>
<sequence>MSRRRQSIKCTRIMNGDVKLRAFLCDTLKRDTCISFLSLIGFTFRDGKFYSNRRNIEIFERNQFDHFCGVYIFDGPLEVIVRNCAPERIFGRFCCQIHPSRESLEGRK</sequence>
<dbReference type="EMBL" id="BTRK01000004">
    <property type="protein sequence ID" value="GMR50194.1"/>
    <property type="molecule type" value="Genomic_DNA"/>
</dbReference>
<protein>
    <submittedName>
        <fullName evidence="1">Uncharacterized protein</fullName>
    </submittedName>
</protein>
<proteinExistence type="predicted"/>
<comment type="caution">
    <text evidence="1">The sequence shown here is derived from an EMBL/GenBank/DDBJ whole genome shotgun (WGS) entry which is preliminary data.</text>
</comment>
<dbReference type="Proteomes" id="UP001328107">
    <property type="component" value="Unassembled WGS sequence"/>
</dbReference>
<gene>
    <name evidence="1" type="ORF">PMAYCL1PPCAC_20389</name>
</gene>
<evidence type="ECO:0000313" key="1">
    <source>
        <dbReference type="EMBL" id="GMR50194.1"/>
    </source>
</evidence>
<dbReference type="AlphaFoldDB" id="A0AAN5CT92"/>
<name>A0AAN5CT92_9BILA</name>